<dbReference type="OrthoDB" id="2558990at2"/>
<protein>
    <recommendedName>
        <fullName evidence="1">Fungal lipase-type domain-containing protein</fullName>
    </recommendedName>
</protein>
<dbReference type="Gene3D" id="3.40.50.1820">
    <property type="entry name" value="alpha/beta hydrolase"/>
    <property type="match status" value="1"/>
</dbReference>
<proteinExistence type="predicted"/>
<dbReference type="AlphaFoldDB" id="A0A4Q9DN34"/>
<keyword evidence="3" id="KW-1185">Reference proteome</keyword>
<gene>
    <name evidence="2" type="ORF">EYB31_25205</name>
</gene>
<dbReference type="GO" id="GO:0006629">
    <property type="term" value="P:lipid metabolic process"/>
    <property type="evidence" value="ECO:0007669"/>
    <property type="project" value="InterPro"/>
</dbReference>
<evidence type="ECO:0000313" key="3">
    <source>
        <dbReference type="Proteomes" id="UP000293142"/>
    </source>
</evidence>
<dbReference type="EMBL" id="SIRE01000019">
    <property type="protein sequence ID" value="TBL74618.1"/>
    <property type="molecule type" value="Genomic_DNA"/>
</dbReference>
<sequence>MVFAEVGYLEEWHLKPAHATIALFTLAGVATAPGFMDSCRDELALRLRARGYAVEADSLYPYGDWHRRIYPQLLEIARDLLDIHERLWNAAGMRAVKQRLLHAAEEGRTVVLVGHSGGGVTAVQAASQFVKAGYPAPHVVQIGSPRCPVRPELKPNTLFLSGYEKYGGRKDPIAMLGRWGGWVRGEGTVPFWRKDAHAPAAVAALPLIGGHPDYFRAYAPYIDEEGVSNLDVTLGAVLAWLEPRLRNCFDAGPD</sequence>
<evidence type="ECO:0000259" key="1">
    <source>
        <dbReference type="Pfam" id="PF01764"/>
    </source>
</evidence>
<comment type="caution">
    <text evidence="2">The sequence shown here is derived from an EMBL/GenBank/DDBJ whole genome shotgun (WGS) entry which is preliminary data.</text>
</comment>
<feature type="domain" description="Fungal lipase-type" evidence="1">
    <location>
        <begin position="81"/>
        <end position="147"/>
    </location>
</feature>
<dbReference type="Proteomes" id="UP000293142">
    <property type="component" value="Unassembled WGS sequence"/>
</dbReference>
<reference evidence="2 3" key="1">
    <citation type="submission" date="2019-02" db="EMBL/GenBank/DDBJ databases">
        <title>Paenibacillus sp. nov., isolated from surface-sterilized tissue of Thalictrum simplex L.</title>
        <authorList>
            <person name="Tuo L."/>
        </authorList>
    </citation>
    <scope>NUCLEOTIDE SEQUENCE [LARGE SCALE GENOMIC DNA]</scope>
    <source>
        <strain evidence="2 3">N2SHLJ1</strain>
    </source>
</reference>
<dbReference type="InterPro" id="IPR002921">
    <property type="entry name" value="Fungal_lipase-type"/>
</dbReference>
<name>A0A4Q9DN34_9BACL</name>
<evidence type="ECO:0000313" key="2">
    <source>
        <dbReference type="EMBL" id="TBL74618.1"/>
    </source>
</evidence>
<organism evidence="2 3">
    <name type="scientific">Paenibacillus thalictri</name>
    <dbReference type="NCBI Taxonomy" id="2527873"/>
    <lineage>
        <taxon>Bacteria</taxon>
        <taxon>Bacillati</taxon>
        <taxon>Bacillota</taxon>
        <taxon>Bacilli</taxon>
        <taxon>Bacillales</taxon>
        <taxon>Paenibacillaceae</taxon>
        <taxon>Paenibacillus</taxon>
    </lineage>
</organism>
<dbReference type="SUPFAM" id="SSF53474">
    <property type="entry name" value="alpha/beta-Hydrolases"/>
    <property type="match status" value="1"/>
</dbReference>
<dbReference type="Pfam" id="PF01764">
    <property type="entry name" value="Lipase_3"/>
    <property type="match status" value="1"/>
</dbReference>
<accession>A0A4Q9DN34</accession>
<dbReference type="InterPro" id="IPR029058">
    <property type="entry name" value="AB_hydrolase_fold"/>
</dbReference>